<keyword evidence="2" id="KW-0969">Cilium</keyword>
<accession>A0A517NWT6</accession>
<dbReference type="EMBL" id="CP036526">
    <property type="protein sequence ID" value="QDT11595.1"/>
    <property type="molecule type" value="Genomic_DNA"/>
</dbReference>
<dbReference type="GO" id="GO:0032259">
    <property type="term" value="P:methylation"/>
    <property type="evidence" value="ECO:0007669"/>
    <property type="project" value="UniProtKB-KW"/>
</dbReference>
<dbReference type="GO" id="GO:0008168">
    <property type="term" value="F:methyltransferase activity"/>
    <property type="evidence" value="ECO:0007669"/>
    <property type="project" value="UniProtKB-KW"/>
</dbReference>
<dbReference type="Pfam" id="PF03692">
    <property type="entry name" value="CxxCxxCC"/>
    <property type="match status" value="1"/>
</dbReference>
<dbReference type="PANTHER" id="PTHR35866:SF1">
    <property type="entry name" value="YKGJ FAMILY CYSTEINE CLUSTER PROTEIN"/>
    <property type="match status" value="1"/>
</dbReference>
<dbReference type="InterPro" id="IPR005358">
    <property type="entry name" value="Puta_zinc/iron-chelating_dom"/>
</dbReference>
<reference evidence="2 3" key="1">
    <citation type="submission" date="2019-02" db="EMBL/GenBank/DDBJ databases">
        <title>Deep-cultivation of Planctomycetes and their phenomic and genomic characterization uncovers novel biology.</title>
        <authorList>
            <person name="Wiegand S."/>
            <person name="Jogler M."/>
            <person name="Boedeker C."/>
            <person name="Pinto D."/>
            <person name="Vollmers J."/>
            <person name="Rivas-Marin E."/>
            <person name="Kohn T."/>
            <person name="Peeters S.H."/>
            <person name="Heuer A."/>
            <person name="Rast P."/>
            <person name="Oberbeckmann S."/>
            <person name="Bunk B."/>
            <person name="Jeske O."/>
            <person name="Meyerdierks A."/>
            <person name="Storesund J.E."/>
            <person name="Kallscheuer N."/>
            <person name="Luecker S."/>
            <person name="Lage O.M."/>
            <person name="Pohl T."/>
            <person name="Merkel B.J."/>
            <person name="Hornburger P."/>
            <person name="Mueller R.-W."/>
            <person name="Bruemmer F."/>
            <person name="Labrenz M."/>
            <person name="Spormann A.M."/>
            <person name="Op den Camp H."/>
            <person name="Overmann J."/>
            <person name="Amann R."/>
            <person name="Jetten M.S.M."/>
            <person name="Mascher T."/>
            <person name="Medema M.H."/>
            <person name="Devos D.P."/>
            <person name="Kaster A.-K."/>
            <person name="Ovreas L."/>
            <person name="Rohde M."/>
            <person name="Galperin M.Y."/>
            <person name="Jogler C."/>
        </authorList>
    </citation>
    <scope>NUCLEOTIDE SEQUENCE [LARGE SCALE GENOMIC DNA]</scope>
    <source>
        <strain evidence="2 3">K23_9</strain>
    </source>
</reference>
<protein>
    <submittedName>
        <fullName evidence="2">Flagellin N-methylase</fullName>
    </submittedName>
</protein>
<gene>
    <name evidence="2" type="ORF">K239x_35950</name>
</gene>
<evidence type="ECO:0000256" key="1">
    <source>
        <dbReference type="SAM" id="MobiDB-lite"/>
    </source>
</evidence>
<dbReference type="OrthoDB" id="9810361at2"/>
<feature type="compositionally biased region" description="Basic residues" evidence="1">
    <location>
        <begin position="1"/>
        <end position="15"/>
    </location>
</feature>
<dbReference type="RefSeq" id="WP_145419402.1">
    <property type="nucleotide sequence ID" value="NZ_CP036526.1"/>
</dbReference>
<proteinExistence type="predicted"/>
<dbReference type="PANTHER" id="PTHR35866">
    <property type="entry name" value="PUTATIVE-RELATED"/>
    <property type="match status" value="1"/>
</dbReference>
<evidence type="ECO:0000313" key="3">
    <source>
        <dbReference type="Proteomes" id="UP000319817"/>
    </source>
</evidence>
<name>A0A517NWT6_9BACT</name>
<sequence>MSKPEKKKQSSKKKSDKATKSDEGPWYRDGLAFECTQCGQCCSGEPGYVWVNEEEIQAMANEMGLEQPVFESKYIRQVGRDRSLMEYDDGDCILLDRETRKCSVYQARPIQCRTWPFWDSTVLKKKTWKETCEVCPGAGKGRVYTFEEIESQRLKKSV</sequence>
<keyword evidence="2" id="KW-0489">Methyltransferase</keyword>
<keyword evidence="3" id="KW-1185">Reference proteome</keyword>
<feature type="compositionally biased region" description="Basic and acidic residues" evidence="1">
    <location>
        <begin position="16"/>
        <end position="25"/>
    </location>
</feature>
<dbReference type="Proteomes" id="UP000319817">
    <property type="component" value="Chromosome"/>
</dbReference>
<keyword evidence="2" id="KW-0808">Transferase</keyword>
<organism evidence="2 3">
    <name type="scientific">Stieleria marina</name>
    <dbReference type="NCBI Taxonomy" id="1930275"/>
    <lineage>
        <taxon>Bacteria</taxon>
        <taxon>Pseudomonadati</taxon>
        <taxon>Planctomycetota</taxon>
        <taxon>Planctomycetia</taxon>
        <taxon>Pirellulales</taxon>
        <taxon>Pirellulaceae</taxon>
        <taxon>Stieleria</taxon>
    </lineage>
</organism>
<dbReference type="AlphaFoldDB" id="A0A517NWT6"/>
<keyword evidence="2" id="KW-0966">Cell projection</keyword>
<keyword evidence="2" id="KW-0282">Flagellum</keyword>
<feature type="region of interest" description="Disordered" evidence="1">
    <location>
        <begin position="1"/>
        <end position="25"/>
    </location>
</feature>
<evidence type="ECO:0000313" key="2">
    <source>
        <dbReference type="EMBL" id="QDT11595.1"/>
    </source>
</evidence>